<dbReference type="Gene3D" id="1.10.630.10">
    <property type="entry name" value="Cytochrome P450"/>
    <property type="match status" value="1"/>
</dbReference>
<dbReference type="InterPro" id="IPR036396">
    <property type="entry name" value="Cyt_P450_sf"/>
</dbReference>
<evidence type="ECO:0000313" key="9">
    <source>
        <dbReference type="Proteomes" id="UP001371456"/>
    </source>
</evidence>
<accession>A0AAN8Y843</accession>
<keyword evidence="5" id="KW-0560">Oxidoreductase</keyword>
<dbReference type="GO" id="GO:0016705">
    <property type="term" value="F:oxidoreductase activity, acting on paired donors, with incorporation or reduction of molecular oxygen"/>
    <property type="evidence" value="ECO:0007669"/>
    <property type="project" value="InterPro"/>
</dbReference>
<evidence type="ECO:0000313" key="8">
    <source>
        <dbReference type="EMBL" id="KAK6780298.1"/>
    </source>
</evidence>
<evidence type="ECO:0000256" key="4">
    <source>
        <dbReference type="ARBA" id="ARBA00022723"/>
    </source>
</evidence>
<keyword evidence="7" id="KW-0503">Monooxygenase</keyword>
<evidence type="ECO:0000256" key="7">
    <source>
        <dbReference type="ARBA" id="ARBA00023033"/>
    </source>
</evidence>
<comment type="cofactor">
    <cofactor evidence="1">
        <name>heme</name>
        <dbReference type="ChEBI" id="CHEBI:30413"/>
    </cofactor>
</comment>
<name>A0AAN8Y843_SOLBU</name>
<evidence type="ECO:0000256" key="1">
    <source>
        <dbReference type="ARBA" id="ARBA00001971"/>
    </source>
</evidence>
<dbReference type="PANTHER" id="PTHR47944:SF5">
    <property type="entry name" value="CYTOCHROME P450 71A1-LIKE"/>
    <property type="match status" value="1"/>
</dbReference>
<keyword evidence="9" id="KW-1185">Reference proteome</keyword>
<dbReference type="GO" id="GO:0004497">
    <property type="term" value="F:monooxygenase activity"/>
    <property type="evidence" value="ECO:0007669"/>
    <property type="project" value="UniProtKB-KW"/>
</dbReference>
<protein>
    <submittedName>
        <fullName evidence="8">Uncharacterized protein</fullName>
    </submittedName>
</protein>
<evidence type="ECO:0000256" key="2">
    <source>
        <dbReference type="ARBA" id="ARBA00010617"/>
    </source>
</evidence>
<organism evidence="8 9">
    <name type="scientific">Solanum bulbocastanum</name>
    <name type="common">Wild potato</name>
    <dbReference type="NCBI Taxonomy" id="147425"/>
    <lineage>
        <taxon>Eukaryota</taxon>
        <taxon>Viridiplantae</taxon>
        <taxon>Streptophyta</taxon>
        <taxon>Embryophyta</taxon>
        <taxon>Tracheophyta</taxon>
        <taxon>Spermatophyta</taxon>
        <taxon>Magnoliopsida</taxon>
        <taxon>eudicotyledons</taxon>
        <taxon>Gunneridae</taxon>
        <taxon>Pentapetalae</taxon>
        <taxon>asterids</taxon>
        <taxon>lamiids</taxon>
        <taxon>Solanales</taxon>
        <taxon>Solanaceae</taxon>
        <taxon>Solanoideae</taxon>
        <taxon>Solaneae</taxon>
        <taxon>Solanum</taxon>
    </lineage>
</organism>
<reference evidence="8 9" key="1">
    <citation type="submission" date="2024-02" db="EMBL/GenBank/DDBJ databases">
        <title>de novo genome assembly of Solanum bulbocastanum strain 11H21.</title>
        <authorList>
            <person name="Hosaka A.J."/>
        </authorList>
    </citation>
    <scope>NUCLEOTIDE SEQUENCE [LARGE SCALE GENOMIC DNA]</scope>
    <source>
        <tissue evidence="8">Young leaves</tissue>
    </source>
</reference>
<dbReference type="PANTHER" id="PTHR47944">
    <property type="entry name" value="CYTOCHROME P450 98A9"/>
    <property type="match status" value="1"/>
</dbReference>
<evidence type="ECO:0000256" key="3">
    <source>
        <dbReference type="ARBA" id="ARBA00022617"/>
    </source>
</evidence>
<comment type="similarity">
    <text evidence="2">Belongs to the cytochrome P450 family.</text>
</comment>
<keyword evidence="6" id="KW-0408">Iron</keyword>
<gene>
    <name evidence="8" type="ORF">RDI58_022482</name>
</gene>
<sequence length="50" mass="5582">MHLKFGSKPVLVASSAEMAKQFLKIHDANFASRPLLAVGKYTSYNYCDMT</sequence>
<comment type="caution">
    <text evidence="8">The sequence shown here is derived from an EMBL/GenBank/DDBJ whole genome shotgun (WGS) entry which is preliminary data.</text>
</comment>
<dbReference type="AlphaFoldDB" id="A0AAN8Y843"/>
<proteinExistence type="inferred from homology"/>
<keyword evidence="3" id="KW-0349">Heme</keyword>
<dbReference type="SUPFAM" id="SSF48264">
    <property type="entry name" value="Cytochrome P450"/>
    <property type="match status" value="1"/>
</dbReference>
<dbReference type="GO" id="GO:0020037">
    <property type="term" value="F:heme binding"/>
    <property type="evidence" value="ECO:0007669"/>
    <property type="project" value="InterPro"/>
</dbReference>
<dbReference type="Proteomes" id="UP001371456">
    <property type="component" value="Unassembled WGS sequence"/>
</dbReference>
<keyword evidence="4" id="KW-0479">Metal-binding</keyword>
<evidence type="ECO:0000256" key="5">
    <source>
        <dbReference type="ARBA" id="ARBA00023002"/>
    </source>
</evidence>
<evidence type="ECO:0000256" key="6">
    <source>
        <dbReference type="ARBA" id="ARBA00023004"/>
    </source>
</evidence>
<dbReference type="EMBL" id="JBANQN010000009">
    <property type="protein sequence ID" value="KAK6780298.1"/>
    <property type="molecule type" value="Genomic_DNA"/>
</dbReference>
<dbReference type="GO" id="GO:0005506">
    <property type="term" value="F:iron ion binding"/>
    <property type="evidence" value="ECO:0007669"/>
    <property type="project" value="InterPro"/>
</dbReference>